<evidence type="ECO:0000256" key="3">
    <source>
        <dbReference type="ARBA" id="ARBA00023274"/>
    </source>
</evidence>
<evidence type="ECO:0000256" key="2">
    <source>
        <dbReference type="ARBA" id="ARBA00022980"/>
    </source>
</evidence>
<dbReference type="Proteomes" id="UP000322234">
    <property type="component" value="Unassembled WGS sequence"/>
</dbReference>
<sequence length="194" mass="21628">MDVLVVDCGFDTCKTGFTEDNTLSCVPTHRLVPQHQDCMVGVGQKDSSMGGKIQGRLSVQTPEYPMEQGIITHPDDVGKIWELGDSPFQWTVLSSGQSQLACWSQSRLQTGMCAAFGKTQGEVARVHTSKVIMSIHTSLQNKEHVTEALRRAKVQFPGHQKIHISKKWEFTKVHVDEFENMSEKRLILDGCGVK</sequence>
<evidence type="ECO:0000313" key="4">
    <source>
        <dbReference type="EMBL" id="MXQ79735.1"/>
    </source>
</evidence>
<dbReference type="InterPro" id="IPR001197">
    <property type="entry name" value="Ribosomal_uL16_euk_arch"/>
</dbReference>
<dbReference type="Gene3D" id="3.30.420.40">
    <property type="match status" value="1"/>
</dbReference>
<dbReference type="InterPro" id="IPR047873">
    <property type="entry name" value="Ribosomal_uL16"/>
</dbReference>
<evidence type="ECO:0000313" key="5">
    <source>
        <dbReference type="Proteomes" id="UP000322234"/>
    </source>
</evidence>
<protein>
    <submittedName>
        <fullName evidence="4">Uncharacterized protein</fullName>
    </submittedName>
</protein>
<dbReference type="GO" id="GO:0003735">
    <property type="term" value="F:structural constituent of ribosome"/>
    <property type="evidence" value="ECO:0007669"/>
    <property type="project" value="InterPro"/>
</dbReference>
<keyword evidence="5" id="KW-1185">Reference proteome</keyword>
<dbReference type="EMBL" id="VBQZ03000002">
    <property type="protein sequence ID" value="MXQ79735.1"/>
    <property type="molecule type" value="Genomic_DNA"/>
</dbReference>
<dbReference type="GO" id="GO:1990904">
    <property type="term" value="C:ribonucleoprotein complex"/>
    <property type="evidence" value="ECO:0007669"/>
    <property type="project" value="UniProtKB-KW"/>
</dbReference>
<dbReference type="AlphaFoldDB" id="A0A6B0QQ51"/>
<dbReference type="PANTHER" id="PTHR11726">
    <property type="entry name" value="60S RIBOSOMAL PROTEIN L10"/>
    <property type="match status" value="1"/>
</dbReference>
<accession>A0A6B0QQ51</accession>
<comment type="caution">
    <text evidence="4">The sequence shown here is derived from an EMBL/GenBank/DDBJ whole genome shotgun (WGS) entry which is preliminary data.</text>
</comment>
<dbReference type="GO" id="GO:0006412">
    <property type="term" value="P:translation"/>
    <property type="evidence" value="ECO:0007669"/>
    <property type="project" value="InterPro"/>
</dbReference>
<dbReference type="GO" id="GO:0005840">
    <property type="term" value="C:ribosome"/>
    <property type="evidence" value="ECO:0007669"/>
    <property type="project" value="UniProtKB-KW"/>
</dbReference>
<proteinExistence type="inferred from homology"/>
<dbReference type="SUPFAM" id="SSF54686">
    <property type="entry name" value="Ribosomal protein L16p/L10e"/>
    <property type="match status" value="1"/>
</dbReference>
<organism evidence="4 5">
    <name type="scientific">Bos mutus</name>
    <name type="common">wild yak</name>
    <dbReference type="NCBI Taxonomy" id="72004"/>
    <lineage>
        <taxon>Eukaryota</taxon>
        <taxon>Metazoa</taxon>
        <taxon>Chordata</taxon>
        <taxon>Craniata</taxon>
        <taxon>Vertebrata</taxon>
        <taxon>Euteleostomi</taxon>
        <taxon>Mammalia</taxon>
        <taxon>Eutheria</taxon>
        <taxon>Laurasiatheria</taxon>
        <taxon>Artiodactyla</taxon>
        <taxon>Ruminantia</taxon>
        <taxon>Pecora</taxon>
        <taxon>Bovidae</taxon>
        <taxon>Bovinae</taxon>
        <taxon>Bos</taxon>
    </lineage>
</organism>
<gene>
    <name evidence="4" type="ORF">E5288_WYG006979</name>
</gene>
<comment type="similarity">
    <text evidence="1">Belongs to the universal ribosomal protein uL16 family.</text>
</comment>
<dbReference type="Pfam" id="PF00252">
    <property type="entry name" value="Ribosomal_L16"/>
    <property type="match status" value="1"/>
</dbReference>
<name>A0A6B0QQ51_9CETA</name>
<reference evidence="4" key="1">
    <citation type="submission" date="2019-10" db="EMBL/GenBank/DDBJ databases">
        <title>The sequence and de novo assembly of the wild yak genome.</title>
        <authorList>
            <person name="Liu Y."/>
        </authorList>
    </citation>
    <scope>NUCLEOTIDE SEQUENCE [LARGE SCALE GENOMIC DNA]</scope>
    <source>
        <strain evidence="4">WY2019</strain>
    </source>
</reference>
<evidence type="ECO:0000256" key="1">
    <source>
        <dbReference type="ARBA" id="ARBA00008931"/>
    </source>
</evidence>
<dbReference type="Gene3D" id="3.90.1170.10">
    <property type="entry name" value="Ribosomal protein L10e/L16"/>
    <property type="match status" value="1"/>
</dbReference>
<dbReference type="InterPro" id="IPR036920">
    <property type="entry name" value="Ribosomal_uL16_sf"/>
</dbReference>
<keyword evidence="2" id="KW-0689">Ribosomal protein</keyword>
<keyword evidence="3" id="KW-0687">Ribonucleoprotein</keyword>